<dbReference type="RefSeq" id="WP_062038978.1">
    <property type="nucleotide sequence ID" value="NZ_DF968182.1"/>
</dbReference>
<dbReference type="InterPro" id="IPR013783">
    <property type="entry name" value="Ig-like_fold"/>
</dbReference>
<dbReference type="Pfam" id="PF07610">
    <property type="entry name" value="DUF1573"/>
    <property type="match status" value="1"/>
</dbReference>
<dbReference type="Gene3D" id="2.60.40.10">
    <property type="entry name" value="Immunoglobulins"/>
    <property type="match status" value="1"/>
</dbReference>
<dbReference type="Proteomes" id="UP000053091">
    <property type="component" value="Unassembled WGS sequence"/>
</dbReference>
<dbReference type="OrthoDB" id="826619at2"/>
<protein>
    <recommendedName>
        <fullName evidence="4">DUF1573 domain-containing protein</fullName>
    </recommendedName>
</protein>
<evidence type="ECO:0008006" key="4">
    <source>
        <dbReference type="Google" id="ProtNLM"/>
    </source>
</evidence>
<proteinExistence type="predicted"/>
<evidence type="ECO:0000256" key="1">
    <source>
        <dbReference type="SAM" id="SignalP"/>
    </source>
</evidence>
<name>A0A0S7C1A4_9BACT</name>
<gene>
    <name evidence="2" type="ORF">TBC1_11867</name>
</gene>
<dbReference type="PANTHER" id="PTHR37833">
    <property type="entry name" value="LIPOPROTEIN-RELATED"/>
    <property type="match status" value="1"/>
</dbReference>
<evidence type="ECO:0000313" key="2">
    <source>
        <dbReference type="EMBL" id="GAP42728.1"/>
    </source>
</evidence>
<dbReference type="AlphaFoldDB" id="A0A0S7C1A4"/>
<dbReference type="EMBL" id="DF968182">
    <property type="protein sequence ID" value="GAP42728.1"/>
    <property type="molecule type" value="Genomic_DNA"/>
</dbReference>
<keyword evidence="3" id="KW-1185">Reference proteome</keyword>
<reference evidence="2" key="1">
    <citation type="journal article" date="2015" name="Genome Announc.">
        <title>Draft Genome Sequence of Bacteroidales Strain TBC1, a Novel Isolate from a Methanogenic Wastewater Treatment System.</title>
        <authorList>
            <person name="Tourlousse D.M."/>
            <person name="Matsuura N."/>
            <person name="Sun L."/>
            <person name="Toyonaga M."/>
            <person name="Kuroda K."/>
            <person name="Ohashi A."/>
            <person name="Cruz R."/>
            <person name="Yamaguchi T."/>
            <person name="Sekiguchi Y."/>
        </authorList>
    </citation>
    <scope>NUCLEOTIDE SEQUENCE [LARGE SCALE GENOMIC DNA]</scope>
    <source>
        <strain evidence="2">TBC1</strain>
    </source>
</reference>
<accession>A0A0S7C1A4</accession>
<dbReference type="InterPro" id="IPR011467">
    <property type="entry name" value="DUF1573"/>
</dbReference>
<sequence length="159" mass="17300">MKMNAIILIAALVFAGLMQTSCGNRNAAEGLYPADIVKNPNTASGEADAGDMPVLEFEKDFHDFGRIIQGEKVSYSFKFTNAGKSDLIISKVSTSCGCTVPEFPKTPIRPGESNKIAVKFDSENRRGFQNKSITIISNTQPNSVVLRIKAQVVLPEEMN</sequence>
<feature type="signal peptide" evidence="1">
    <location>
        <begin position="1"/>
        <end position="27"/>
    </location>
</feature>
<keyword evidence="1" id="KW-0732">Signal</keyword>
<organism evidence="2">
    <name type="scientific">Lentimicrobium saccharophilum</name>
    <dbReference type="NCBI Taxonomy" id="1678841"/>
    <lineage>
        <taxon>Bacteria</taxon>
        <taxon>Pseudomonadati</taxon>
        <taxon>Bacteroidota</taxon>
        <taxon>Bacteroidia</taxon>
        <taxon>Bacteroidales</taxon>
        <taxon>Lentimicrobiaceae</taxon>
        <taxon>Lentimicrobium</taxon>
    </lineage>
</organism>
<dbReference type="PANTHER" id="PTHR37833:SF1">
    <property type="entry name" value="SIGNAL PEPTIDE PROTEIN"/>
    <property type="match status" value="1"/>
</dbReference>
<evidence type="ECO:0000313" key="3">
    <source>
        <dbReference type="Proteomes" id="UP000053091"/>
    </source>
</evidence>
<dbReference type="STRING" id="1678841.TBC1_11867"/>
<feature type="chain" id="PRO_5006633406" description="DUF1573 domain-containing protein" evidence="1">
    <location>
        <begin position="28"/>
        <end position="159"/>
    </location>
</feature>